<dbReference type="Proteomes" id="UP000471120">
    <property type="component" value="Unassembled WGS sequence"/>
</dbReference>
<evidence type="ECO:0000256" key="2">
    <source>
        <dbReference type="ARBA" id="ARBA00022448"/>
    </source>
</evidence>
<dbReference type="InterPro" id="IPR036259">
    <property type="entry name" value="MFS_trans_sf"/>
</dbReference>
<sequence length="449" mass="47121">MTSEVRATAGIGRAHTRRQVAAWGMWDWGSAAFNAVIVTFVFSVYLTDAVGDDLPGSISASTWLGWALAAAGVCVALLAPVSGQRFDARGHRKRALALLTFATVACIAAMYFVRDDHSYLWLGLVLLAAGSVLFEIAEVPYNAMLRQVSTPATIGRVSGFGWAMGYFGGIVLLLVAYLGFIAGDGDTRGLLSIPTEDGANIRLVVLLAAVWFAVFAIPVLLTVPELPAPKVDPGADRVGFLGSYRVLWRDVRELWSEDRRVVHFLVASAIFRDGLAGVFTFGAVLAVTVYGIDAGDVLLFGVAANVLAAAGALAAGRIDDRVGPKAVLVVSLSSMLVVGAALIVVSGPLMFWIFGLALCLFVGPAQSSSRTFLARMTPPGREGQLFGLYATTGRAVSFLAPALFGLFAWAFSADRAGIAGILVVLGGGLIALLGVPAPRTDTAEKVVDV</sequence>
<feature type="transmembrane region" description="Helical" evidence="6">
    <location>
        <begin position="297"/>
        <end position="315"/>
    </location>
</feature>
<dbReference type="InterPro" id="IPR024671">
    <property type="entry name" value="Atg22-like"/>
</dbReference>
<feature type="transmembrane region" description="Helical" evidence="6">
    <location>
        <begin position="63"/>
        <end position="83"/>
    </location>
</feature>
<feature type="transmembrane region" description="Helical" evidence="6">
    <location>
        <begin position="269"/>
        <end position="291"/>
    </location>
</feature>
<evidence type="ECO:0000256" key="1">
    <source>
        <dbReference type="ARBA" id="ARBA00004651"/>
    </source>
</evidence>
<evidence type="ECO:0000256" key="6">
    <source>
        <dbReference type="SAM" id="Phobius"/>
    </source>
</evidence>
<accession>A0A6P2CKC3</accession>
<dbReference type="GO" id="GO:0005886">
    <property type="term" value="C:plasma membrane"/>
    <property type="evidence" value="ECO:0007669"/>
    <property type="project" value="UniProtKB-SubCell"/>
</dbReference>
<feature type="transmembrane region" description="Helical" evidence="6">
    <location>
        <begin position="351"/>
        <end position="373"/>
    </location>
</feature>
<feature type="domain" description="Major facilitator superfamily (MFS) profile" evidence="7">
    <location>
        <begin position="261"/>
        <end position="449"/>
    </location>
</feature>
<keyword evidence="3 6" id="KW-0812">Transmembrane</keyword>
<feature type="transmembrane region" description="Helical" evidence="6">
    <location>
        <begin position="327"/>
        <end position="345"/>
    </location>
</feature>
<dbReference type="PANTHER" id="PTHR23519:SF1">
    <property type="entry name" value="AUTOPHAGY-RELATED PROTEIN 22"/>
    <property type="match status" value="1"/>
</dbReference>
<name>A0A6P2CKC3_9NOCA</name>
<feature type="transmembrane region" description="Helical" evidence="6">
    <location>
        <begin position="119"/>
        <end position="139"/>
    </location>
</feature>
<gene>
    <name evidence="8" type="ORF">DW322_17025</name>
</gene>
<proteinExistence type="predicted"/>
<evidence type="ECO:0000313" key="8">
    <source>
        <dbReference type="EMBL" id="TXG92803.1"/>
    </source>
</evidence>
<dbReference type="Gene3D" id="1.20.1250.20">
    <property type="entry name" value="MFS general substrate transporter like domains"/>
    <property type="match status" value="1"/>
</dbReference>
<evidence type="ECO:0000256" key="5">
    <source>
        <dbReference type="ARBA" id="ARBA00023136"/>
    </source>
</evidence>
<evidence type="ECO:0000259" key="7">
    <source>
        <dbReference type="PROSITE" id="PS50850"/>
    </source>
</evidence>
<dbReference type="SUPFAM" id="SSF103473">
    <property type="entry name" value="MFS general substrate transporter"/>
    <property type="match status" value="1"/>
</dbReference>
<feature type="transmembrane region" description="Helical" evidence="6">
    <location>
        <begin position="95"/>
        <end position="113"/>
    </location>
</feature>
<organism evidence="8 9">
    <name type="scientific">Rhodococcus rhodnii</name>
    <dbReference type="NCBI Taxonomy" id="38312"/>
    <lineage>
        <taxon>Bacteria</taxon>
        <taxon>Bacillati</taxon>
        <taxon>Actinomycetota</taxon>
        <taxon>Actinomycetes</taxon>
        <taxon>Mycobacteriales</taxon>
        <taxon>Nocardiaceae</taxon>
        <taxon>Rhodococcus</taxon>
    </lineage>
</organism>
<dbReference type="PANTHER" id="PTHR23519">
    <property type="entry name" value="AUTOPHAGY-RELATED PROTEIN 22"/>
    <property type="match status" value="1"/>
</dbReference>
<dbReference type="InterPro" id="IPR020846">
    <property type="entry name" value="MFS_dom"/>
</dbReference>
<keyword evidence="2" id="KW-0813">Transport</keyword>
<dbReference type="RefSeq" id="WP_040774652.1">
    <property type="nucleotide sequence ID" value="NZ_QRCM01000001.1"/>
</dbReference>
<dbReference type="PROSITE" id="PS50850">
    <property type="entry name" value="MFS"/>
    <property type="match status" value="1"/>
</dbReference>
<evidence type="ECO:0000256" key="3">
    <source>
        <dbReference type="ARBA" id="ARBA00022692"/>
    </source>
</evidence>
<dbReference type="Pfam" id="PF11700">
    <property type="entry name" value="ATG22"/>
    <property type="match status" value="1"/>
</dbReference>
<comment type="caution">
    <text evidence="8">The sequence shown here is derived from an EMBL/GenBank/DDBJ whole genome shotgun (WGS) entry which is preliminary data.</text>
</comment>
<evidence type="ECO:0000256" key="4">
    <source>
        <dbReference type="ARBA" id="ARBA00022989"/>
    </source>
</evidence>
<dbReference type="GO" id="GO:0022857">
    <property type="term" value="F:transmembrane transporter activity"/>
    <property type="evidence" value="ECO:0007669"/>
    <property type="project" value="InterPro"/>
</dbReference>
<dbReference type="InterPro" id="IPR050495">
    <property type="entry name" value="ATG22/LtaA_families"/>
</dbReference>
<feature type="transmembrane region" description="Helical" evidence="6">
    <location>
        <begin position="385"/>
        <end position="410"/>
    </location>
</feature>
<dbReference type="EMBL" id="QRCM01000001">
    <property type="protein sequence ID" value="TXG92803.1"/>
    <property type="molecule type" value="Genomic_DNA"/>
</dbReference>
<keyword evidence="5 6" id="KW-0472">Membrane</keyword>
<comment type="subcellular location">
    <subcellularLocation>
        <location evidence="1">Cell membrane</location>
        <topology evidence="1">Multi-pass membrane protein</topology>
    </subcellularLocation>
</comment>
<feature type="transmembrane region" description="Helical" evidence="6">
    <location>
        <begin position="20"/>
        <end position="43"/>
    </location>
</feature>
<evidence type="ECO:0000313" key="9">
    <source>
        <dbReference type="Proteomes" id="UP000471120"/>
    </source>
</evidence>
<feature type="transmembrane region" description="Helical" evidence="6">
    <location>
        <begin position="416"/>
        <end position="435"/>
    </location>
</feature>
<protein>
    <submittedName>
        <fullName evidence="8">MFS transporter</fullName>
    </submittedName>
</protein>
<dbReference type="AlphaFoldDB" id="A0A6P2CKC3"/>
<keyword evidence="4 6" id="KW-1133">Transmembrane helix</keyword>
<reference evidence="8 9" key="1">
    <citation type="submission" date="2018-07" db="EMBL/GenBank/DDBJ databases">
        <title>Genome sequence of Rhodococcus rhodnii ATCC 35071 from Rhodnius prolixus.</title>
        <authorList>
            <person name="Patel V."/>
            <person name="Vogel K.J."/>
        </authorList>
    </citation>
    <scope>NUCLEOTIDE SEQUENCE [LARGE SCALE GENOMIC DNA]</scope>
    <source>
        <strain evidence="8 9">ATCC 35071</strain>
    </source>
</reference>
<feature type="transmembrane region" description="Helical" evidence="6">
    <location>
        <begin position="201"/>
        <end position="221"/>
    </location>
</feature>
<feature type="transmembrane region" description="Helical" evidence="6">
    <location>
        <begin position="160"/>
        <end position="181"/>
    </location>
</feature>